<organism evidence="2 3">
    <name type="scientific">Puccinia graminis f. sp. tritici</name>
    <dbReference type="NCBI Taxonomy" id="56615"/>
    <lineage>
        <taxon>Eukaryota</taxon>
        <taxon>Fungi</taxon>
        <taxon>Dikarya</taxon>
        <taxon>Basidiomycota</taxon>
        <taxon>Pucciniomycotina</taxon>
        <taxon>Pucciniomycetes</taxon>
        <taxon>Pucciniales</taxon>
        <taxon>Pucciniaceae</taxon>
        <taxon>Puccinia</taxon>
    </lineage>
</organism>
<feature type="region of interest" description="Disordered" evidence="1">
    <location>
        <begin position="1"/>
        <end position="48"/>
    </location>
</feature>
<comment type="caution">
    <text evidence="2">The sequence shown here is derived from an EMBL/GenBank/DDBJ whole genome shotgun (WGS) entry which is preliminary data.</text>
</comment>
<reference evidence="2 3" key="1">
    <citation type="submission" date="2019-05" db="EMBL/GenBank/DDBJ databases">
        <title>Emergence of the Ug99 lineage of the wheat stem rust pathogen through somatic hybridization.</title>
        <authorList>
            <person name="Li F."/>
            <person name="Upadhyaya N.M."/>
            <person name="Sperschneider J."/>
            <person name="Matny O."/>
            <person name="Nguyen-Phuc H."/>
            <person name="Mago R."/>
            <person name="Raley C."/>
            <person name="Miller M.E."/>
            <person name="Silverstein K.A.T."/>
            <person name="Henningsen E."/>
            <person name="Hirsch C.D."/>
            <person name="Visser B."/>
            <person name="Pretorius Z.A."/>
            <person name="Steffenson B.J."/>
            <person name="Schwessinger B."/>
            <person name="Dodds P.N."/>
            <person name="Figueroa M."/>
        </authorList>
    </citation>
    <scope>NUCLEOTIDE SEQUENCE [LARGE SCALE GENOMIC DNA]</scope>
    <source>
        <strain evidence="2 3">Ug99</strain>
    </source>
</reference>
<gene>
    <name evidence="2" type="ORF">PGTUg99_024058</name>
</gene>
<name>A0A5B0QSL4_PUCGR</name>
<evidence type="ECO:0000256" key="1">
    <source>
        <dbReference type="SAM" id="MobiDB-lite"/>
    </source>
</evidence>
<proteinExistence type="predicted"/>
<dbReference type="EMBL" id="VDEP01000271">
    <property type="protein sequence ID" value="KAA1115945.1"/>
    <property type="molecule type" value="Genomic_DNA"/>
</dbReference>
<evidence type="ECO:0000313" key="3">
    <source>
        <dbReference type="Proteomes" id="UP000325313"/>
    </source>
</evidence>
<dbReference type="AlphaFoldDB" id="A0A5B0QSL4"/>
<accession>A0A5B0QSL4</accession>
<protein>
    <submittedName>
        <fullName evidence="2">Uncharacterized protein</fullName>
    </submittedName>
</protein>
<feature type="compositionally biased region" description="Pro residues" evidence="1">
    <location>
        <begin position="20"/>
        <end position="30"/>
    </location>
</feature>
<sequence>MTEADKAADHQVQQLHHPRPQPFLPPPRLPLRPSSSATHSKPALDKPMRTVLENLDREAMRIWKRDGNPWGPAEPTGSPPLARFTNFHKTHTTRLSPIISSDYPLVLLPPTIPQPNLTSHPSFPIMEQSTDMENTLVGGGSSIFMSTALMLMFESIQQISPSSLLDQSLSLDQSSMLMDQSSLMLMDQSDNSLQLGLSNVNLGCSSDPDQANRQANNSTELGKLPPPPAPKLCRRTQDKMELFCAEQEQAHLCRKQERDMAKLIKNQQKEAQKQARDVRLSDAKSRTLLATLAARVKMGCVHVWVTREKWGKFV</sequence>
<feature type="region of interest" description="Disordered" evidence="1">
    <location>
        <begin position="205"/>
        <end position="230"/>
    </location>
</feature>
<dbReference type="Proteomes" id="UP000325313">
    <property type="component" value="Unassembled WGS sequence"/>
</dbReference>
<evidence type="ECO:0000313" key="2">
    <source>
        <dbReference type="EMBL" id="KAA1115945.1"/>
    </source>
</evidence>
<feature type="compositionally biased region" description="Polar residues" evidence="1">
    <location>
        <begin position="205"/>
        <end position="220"/>
    </location>
</feature>